<dbReference type="Proteomes" id="UP000824469">
    <property type="component" value="Unassembled WGS sequence"/>
</dbReference>
<gene>
    <name evidence="2" type="ORF">KI387_013386</name>
</gene>
<feature type="non-terminal residue" evidence="2">
    <location>
        <position position="273"/>
    </location>
</feature>
<comment type="caution">
    <text evidence="2">The sequence shown here is derived from an EMBL/GenBank/DDBJ whole genome shotgun (WGS) entry which is preliminary data.</text>
</comment>
<proteinExistence type="predicted"/>
<dbReference type="EMBL" id="JAHRHJ020000009">
    <property type="protein sequence ID" value="KAH9301803.1"/>
    <property type="molecule type" value="Genomic_DNA"/>
</dbReference>
<feature type="coiled-coil region" evidence="1">
    <location>
        <begin position="39"/>
        <end position="66"/>
    </location>
</feature>
<protein>
    <submittedName>
        <fullName evidence="2">Uncharacterized protein</fullName>
    </submittedName>
</protein>
<sequence>MQIGEGRLGILDGEHVEKLVPFDKLGIAIGFFLKETPHAQLIEEMRAELEEAKKEFALELDCLHKELKNVELVVARLQHMDEFIDVALRNEHDTLRQFHYIYPNEGKKNKSQSPSTNQSSMSYNMVIQLNIVRNNPLCNSLMMSKIQYIMDNKVSHNRRKEHNAELDSASHIELYKSAMVEGWKVSKSCATQDWRKLKINLGRSRSEKELRRYGGGRTQRWINTAQRRVSAHVEMSGGSDTRAWTWAVYNNLEIVDTKSLTWWVQNPEAETHG</sequence>
<name>A0AA38CS93_TAXCH</name>
<organism evidence="2 3">
    <name type="scientific">Taxus chinensis</name>
    <name type="common">Chinese yew</name>
    <name type="synonym">Taxus wallichiana var. chinensis</name>
    <dbReference type="NCBI Taxonomy" id="29808"/>
    <lineage>
        <taxon>Eukaryota</taxon>
        <taxon>Viridiplantae</taxon>
        <taxon>Streptophyta</taxon>
        <taxon>Embryophyta</taxon>
        <taxon>Tracheophyta</taxon>
        <taxon>Spermatophyta</taxon>
        <taxon>Pinopsida</taxon>
        <taxon>Pinidae</taxon>
        <taxon>Conifers II</taxon>
        <taxon>Cupressales</taxon>
        <taxon>Taxaceae</taxon>
        <taxon>Taxus</taxon>
    </lineage>
</organism>
<keyword evidence="3" id="KW-1185">Reference proteome</keyword>
<evidence type="ECO:0000313" key="2">
    <source>
        <dbReference type="EMBL" id="KAH9301803.1"/>
    </source>
</evidence>
<dbReference type="AlphaFoldDB" id="A0AA38CS93"/>
<keyword evidence="1" id="KW-0175">Coiled coil</keyword>
<evidence type="ECO:0000313" key="3">
    <source>
        <dbReference type="Proteomes" id="UP000824469"/>
    </source>
</evidence>
<accession>A0AA38CS93</accession>
<reference evidence="2 3" key="1">
    <citation type="journal article" date="2021" name="Nat. Plants">
        <title>The Taxus genome provides insights into paclitaxel biosynthesis.</title>
        <authorList>
            <person name="Xiong X."/>
            <person name="Gou J."/>
            <person name="Liao Q."/>
            <person name="Li Y."/>
            <person name="Zhou Q."/>
            <person name="Bi G."/>
            <person name="Li C."/>
            <person name="Du R."/>
            <person name="Wang X."/>
            <person name="Sun T."/>
            <person name="Guo L."/>
            <person name="Liang H."/>
            <person name="Lu P."/>
            <person name="Wu Y."/>
            <person name="Zhang Z."/>
            <person name="Ro D.K."/>
            <person name="Shang Y."/>
            <person name="Huang S."/>
            <person name="Yan J."/>
        </authorList>
    </citation>
    <scope>NUCLEOTIDE SEQUENCE [LARGE SCALE GENOMIC DNA]</scope>
    <source>
        <strain evidence="2">Ta-2019</strain>
    </source>
</reference>
<evidence type="ECO:0000256" key="1">
    <source>
        <dbReference type="SAM" id="Coils"/>
    </source>
</evidence>